<evidence type="ECO:0000313" key="3">
    <source>
        <dbReference type="Proteomes" id="UP000290637"/>
    </source>
</evidence>
<protein>
    <recommendedName>
        <fullName evidence="4">Peptidase M15A C-terminal domain-containing protein</fullName>
    </recommendedName>
</protein>
<dbReference type="OrthoDB" id="5242612at2"/>
<dbReference type="AlphaFoldDB" id="A0A4P6KUG3"/>
<feature type="signal peptide" evidence="1">
    <location>
        <begin position="1"/>
        <end position="17"/>
    </location>
</feature>
<gene>
    <name evidence="2" type="ORF">EWM63_05230</name>
</gene>
<dbReference type="KEGG" id="plue:EWM63_05230"/>
<evidence type="ECO:0008006" key="4">
    <source>
        <dbReference type="Google" id="ProtNLM"/>
    </source>
</evidence>
<keyword evidence="1" id="KW-0732">Signal</keyword>
<dbReference type="Proteomes" id="UP000290637">
    <property type="component" value="Chromosome"/>
</dbReference>
<sequence length="137" mass="14441">MPAGAWICVLVGIVACAGPASPPPASPHLPSPHLPLPDNALIGAWSRDTAGCARPGMGEAADFHVAGHTVHEVALWISAHLDFDQLILENFVPGAASSGWVHCSFAKKNRGMQLTKFKGSRQYYAGIQLTVPVPAMH</sequence>
<dbReference type="InterPro" id="IPR009045">
    <property type="entry name" value="Zn_M74/Hedgehog-like"/>
</dbReference>
<evidence type="ECO:0000313" key="2">
    <source>
        <dbReference type="EMBL" id="QBE62457.1"/>
    </source>
</evidence>
<feature type="chain" id="PRO_5020200456" description="Peptidase M15A C-terminal domain-containing protein" evidence="1">
    <location>
        <begin position="18"/>
        <end position="137"/>
    </location>
</feature>
<dbReference type="SUPFAM" id="SSF55166">
    <property type="entry name" value="Hedgehog/DD-peptidase"/>
    <property type="match status" value="1"/>
</dbReference>
<name>A0A4P6KUG3_9BURK</name>
<evidence type="ECO:0000256" key="1">
    <source>
        <dbReference type="SAM" id="SignalP"/>
    </source>
</evidence>
<proteinExistence type="predicted"/>
<reference evidence="2 3" key="1">
    <citation type="submission" date="2019-02" db="EMBL/GenBank/DDBJ databases">
        <title>Draft Genome Sequences of Six Type Strains of the Genus Massilia.</title>
        <authorList>
            <person name="Miess H."/>
            <person name="Frediansyhah A."/>
            <person name="Gross H."/>
        </authorList>
    </citation>
    <scope>NUCLEOTIDE SEQUENCE [LARGE SCALE GENOMIC DNA]</scope>
    <source>
        <strain evidence="2 3">DSM 17473</strain>
    </source>
</reference>
<keyword evidence="3" id="KW-1185">Reference proteome</keyword>
<organism evidence="2 3">
    <name type="scientific">Pseudoduganella lutea</name>
    <dbReference type="NCBI Taxonomy" id="321985"/>
    <lineage>
        <taxon>Bacteria</taxon>
        <taxon>Pseudomonadati</taxon>
        <taxon>Pseudomonadota</taxon>
        <taxon>Betaproteobacteria</taxon>
        <taxon>Burkholderiales</taxon>
        <taxon>Oxalobacteraceae</taxon>
        <taxon>Telluria group</taxon>
        <taxon>Pseudoduganella</taxon>
    </lineage>
</organism>
<accession>A0A4P6KUG3</accession>
<dbReference type="RefSeq" id="WP_130185592.1">
    <property type="nucleotide sequence ID" value="NZ_CP035913.1"/>
</dbReference>
<dbReference type="EMBL" id="CP035913">
    <property type="protein sequence ID" value="QBE62457.1"/>
    <property type="molecule type" value="Genomic_DNA"/>
</dbReference>